<comment type="similarity">
    <text evidence="2">Belongs to the cytochrome P450 family.</text>
</comment>
<protein>
    <recommendedName>
        <fullName evidence="13">Cytochrome P450</fullName>
    </recommendedName>
</protein>
<dbReference type="Pfam" id="PF00067">
    <property type="entry name" value="p450"/>
    <property type="match status" value="1"/>
</dbReference>
<dbReference type="AlphaFoldDB" id="A0A426YHI7"/>
<name>A0A426YHI7_ENSVE</name>
<dbReference type="GO" id="GO:0016020">
    <property type="term" value="C:membrane"/>
    <property type="evidence" value="ECO:0007669"/>
    <property type="project" value="UniProtKB-SubCell"/>
</dbReference>
<comment type="subcellular location">
    <subcellularLocation>
        <location evidence="1">Membrane</location>
    </subcellularLocation>
</comment>
<dbReference type="SUPFAM" id="SSF48264">
    <property type="entry name" value="Cytochrome P450"/>
    <property type="match status" value="1"/>
</dbReference>
<keyword evidence="10" id="KW-0472">Membrane</keyword>
<keyword evidence="5" id="KW-0479">Metal-binding</keyword>
<evidence type="ECO:0000256" key="1">
    <source>
        <dbReference type="ARBA" id="ARBA00004370"/>
    </source>
</evidence>
<dbReference type="Gene3D" id="1.10.630.10">
    <property type="entry name" value="Cytochrome P450"/>
    <property type="match status" value="1"/>
</dbReference>
<sequence>MILYEVLRLYPPVLFLQRQTYKTMKLGDVIYPLGVVLLLSIIFIHHDLNYWGKDANEFNPEKFAEGVSKASRDRIAFLPFCGGPRICIGQKFTLLEAKMGLSMILQRFSFELSPSYAHSPHTVLTLHPQHGAQIRLSKL</sequence>
<evidence type="ECO:0000256" key="7">
    <source>
        <dbReference type="ARBA" id="ARBA00023002"/>
    </source>
</evidence>
<evidence type="ECO:0000256" key="4">
    <source>
        <dbReference type="ARBA" id="ARBA00022692"/>
    </source>
</evidence>
<dbReference type="PRINTS" id="PR00385">
    <property type="entry name" value="P450"/>
</dbReference>
<keyword evidence="8" id="KW-0408">Iron</keyword>
<dbReference type="InterPro" id="IPR001128">
    <property type="entry name" value="Cyt_P450"/>
</dbReference>
<organism evidence="11 12">
    <name type="scientific">Ensete ventricosum</name>
    <name type="common">Abyssinian banana</name>
    <name type="synonym">Musa ensete</name>
    <dbReference type="NCBI Taxonomy" id="4639"/>
    <lineage>
        <taxon>Eukaryota</taxon>
        <taxon>Viridiplantae</taxon>
        <taxon>Streptophyta</taxon>
        <taxon>Embryophyta</taxon>
        <taxon>Tracheophyta</taxon>
        <taxon>Spermatophyta</taxon>
        <taxon>Magnoliopsida</taxon>
        <taxon>Liliopsida</taxon>
        <taxon>Zingiberales</taxon>
        <taxon>Musaceae</taxon>
        <taxon>Ensete</taxon>
    </lineage>
</organism>
<dbReference type="GO" id="GO:0006629">
    <property type="term" value="P:lipid metabolic process"/>
    <property type="evidence" value="ECO:0007669"/>
    <property type="project" value="UniProtKB-ARBA"/>
</dbReference>
<dbReference type="PANTHER" id="PTHR24282">
    <property type="entry name" value="CYTOCHROME P450 FAMILY MEMBER"/>
    <property type="match status" value="1"/>
</dbReference>
<keyword evidence="7" id="KW-0560">Oxidoreductase</keyword>
<evidence type="ECO:0000256" key="6">
    <source>
        <dbReference type="ARBA" id="ARBA00022989"/>
    </source>
</evidence>
<keyword evidence="6" id="KW-1133">Transmembrane helix</keyword>
<dbReference type="GO" id="GO:0016705">
    <property type="term" value="F:oxidoreductase activity, acting on paired donors, with incorporation or reduction of molecular oxygen"/>
    <property type="evidence" value="ECO:0007669"/>
    <property type="project" value="InterPro"/>
</dbReference>
<evidence type="ECO:0000256" key="10">
    <source>
        <dbReference type="ARBA" id="ARBA00023136"/>
    </source>
</evidence>
<keyword evidence="3" id="KW-0349">Heme</keyword>
<proteinExistence type="inferred from homology"/>
<keyword evidence="4" id="KW-0812">Transmembrane</keyword>
<dbReference type="PANTHER" id="PTHR24282:SF255">
    <property type="entry name" value="CYTOCHROME P450 72A11-RELATED"/>
    <property type="match status" value="1"/>
</dbReference>
<dbReference type="InterPro" id="IPR036396">
    <property type="entry name" value="Cyt_P450_sf"/>
</dbReference>
<evidence type="ECO:0008006" key="13">
    <source>
        <dbReference type="Google" id="ProtNLM"/>
    </source>
</evidence>
<evidence type="ECO:0000256" key="5">
    <source>
        <dbReference type="ARBA" id="ARBA00022723"/>
    </source>
</evidence>
<dbReference type="GO" id="GO:0020037">
    <property type="term" value="F:heme binding"/>
    <property type="evidence" value="ECO:0007669"/>
    <property type="project" value="InterPro"/>
</dbReference>
<evidence type="ECO:0000256" key="9">
    <source>
        <dbReference type="ARBA" id="ARBA00023033"/>
    </source>
</evidence>
<dbReference type="GO" id="GO:0004497">
    <property type="term" value="F:monooxygenase activity"/>
    <property type="evidence" value="ECO:0007669"/>
    <property type="project" value="UniProtKB-KW"/>
</dbReference>
<gene>
    <name evidence="11" type="ORF">B296_00036754</name>
</gene>
<comment type="caution">
    <text evidence="11">The sequence shown here is derived from an EMBL/GenBank/DDBJ whole genome shotgun (WGS) entry which is preliminary data.</text>
</comment>
<evidence type="ECO:0000313" key="12">
    <source>
        <dbReference type="Proteomes" id="UP000287651"/>
    </source>
</evidence>
<evidence type="ECO:0000313" key="11">
    <source>
        <dbReference type="EMBL" id="RRT51214.1"/>
    </source>
</evidence>
<evidence type="ECO:0000256" key="3">
    <source>
        <dbReference type="ARBA" id="ARBA00022617"/>
    </source>
</evidence>
<evidence type="ECO:0000256" key="2">
    <source>
        <dbReference type="ARBA" id="ARBA00010617"/>
    </source>
</evidence>
<keyword evidence="9" id="KW-0503">Monooxygenase</keyword>
<evidence type="ECO:0000256" key="8">
    <source>
        <dbReference type="ARBA" id="ARBA00023004"/>
    </source>
</evidence>
<dbReference type="Proteomes" id="UP000287651">
    <property type="component" value="Unassembled WGS sequence"/>
</dbReference>
<dbReference type="EMBL" id="AMZH03012345">
    <property type="protein sequence ID" value="RRT51214.1"/>
    <property type="molecule type" value="Genomic_DNA"/>
</dbReference>
<accession>A0A426YHI7</accession>
<dbReference type="InterPro" id="IPR050665">
    <property type="entry name" value="Cytochrome_P450_Monooxygen"/>
</dbReference>
<dbReference type="GO" id="GO:0005506">
    <property type="term" value="F:iron ion binding"/>
    <property type="evidence" value="ECO:0007669"/>
    <property type="project" value="InterPro"/>
</dbReference>
<reference evidence="11 12" key="1">
    <citation type="journal article" date="2014" name="Agronomy (Basel)">
        <title>A Draft Genome Sequence for Ensete ventricosum, the Drought-Tolerant Tree Against Hunger.</title>
        <authorList>
            <person name="Harrison J."/>
            <person name="Moore K.A."/>
            <person name="Paszkiewicz K."/>
            <person name="Jones T."/>
            <person name="Grant M."/>
            <person name="Ambacheew D."/>
            <person name="Muzemil S."/>
            <person name="Studholme D.J."/>
        </authorList>
    </citation>
    <scope>NUCLEOTIDE SEQUENCE [LARGE SCALE GENOMIC DNA]</scope>
</reference>